<reference evidence="2" key="1">
    <citation type="journal article" date="2021" name="PeerJ">
        <title>Extensive microbial diversity within the chicken gut microbiome revealed by metagenomics and culture.</title>
        <authorList>
            <person name="Gilroy R."/>
            <person name="Ravi A."/>
            <person name="Getino M."/>
            <person name="Pursley I."/>
            <person name="Horton D.L."/>
            <person name="Alikhan N.F."/>
            <person name="Baker D."/>
            <person name="Gharbi K."/>
            <person name="Hall N."/>
            <person name="Watson M."/>
            <person name="Adriaenssens E.M."/>
            <person name="Foster-Nyarko E."/>
            <person name="Jarju S."/>
            <person name="Secka A."/>
            <person name="Antonio M."/>
            <person name="Oren A."/>
            <person name="Chaudhuri R.R."/>
            <person name="La Ragione R."/>
            <person name="Hildebrand F."/>
            <person name="Pallen M.J."/>
        </authorList>
    </citation>
    <scope>NUCLEOTIDE SEQUENCE</scope>
    <source>
        <strain evidence="2">ChiGjej4B4-7305</strain>
    </source>
</reference>
<reference evidence="2" key="2">
    <citation type="submission" date="2021-04" db="EMBL/GenBank/DDBJ databases">
        <authorList>
            <person name="Gilroy R."/>
        </authorList>
    </citation>
    <scope>NUCLEOTIDE SEQUENCE</scope>
    <source>
        <strain evidence="2">ChiGjej4B4-7305</strain>
    </source>
</reference>
<dbReference type="PANTHER" id="PTHR34109">
    <property type="entry name" value="BNAUNNG04460D PROTEIN-RELATED"/>
    <property type="match status" value="1"/>
</dbReference>
<comment type="caution">
    <text evidence="2">The sequence shown here is derived from an EMBL/GenBank/DDBJ whole genome shotgun (WGS) entry which is preliminary data.</text>
</comment>
<dbReference type="InterPro" id="IPR029068">
    <property type="entry name" value="Glyas_Bleomycin-R_OHBP_Dase"/>
</dbReference>
<dbReference type="Gene3D" id="3.30.720.110">
    <property type="match status" value="1"/>
</dbReference>
<sequence>MNNTPAPTVWPSLQARDCPALIDFLLEAFGFIKTAVYADGDQVAHAQLDWPEGGGIMLGSYQPDREWTREPGTFGGYVVTDHVDDVYARAKAAGATIVREPATQDYGNYDFTAADPEGNLWSFGSYRGEPRG</sequence>
<evidence type="ECO:0000313" key="2">
    <source>
        <dbReference type="EMBL" id="HIZ35098.1"/>
    </source>
</evidence>
<evidence type="ECO:0000259" key="1">
    <source>
        <dbReference type="PROSITE" id="PS51819"/>
    </source>
</evidence>
<accession>A0A9D2EC87</accession>
<organism evidence="2 3">
    <name type="scientific">Candidatus Ruania gallistercoris</name>
    <dbReference type="NCBI Taxonomy" id="2838746"/>
    <lineage>
        <taxon>Bacteria</taxon>
        <taxon>Bacillati</taxon>
        <taxon>Actinomycetota</taxon>
        <taxon>Actinomycetes</taxon>
        <taxon>Micrococcales</taxon>
        <taxon>Ruaniaceae</taxon>
        <taxon>Ruania</taxon>
    </lineage>
</organism>
<gene>
    <name evidence="2" type="ORF">H9815_04925</name>
</gene>
<dbReference type="PROSITE" id="PS51819">
    <property type="entry name" value="VOC"/>
    <property type="match status" value="1"/>
</dbReference>
<dbReference type="Proteomes" id="UP000824037">
    <property type="component" value="Unassembled WGS sequence"/>
</dbReference>
<dbReference type="InterPro" id="IPR004360">
    <property type="entry name" value="Glyas_Fos-R_dOase_dom"/>
</dbReference>
<proteinExistence type="predicted"/>
<protein>
    <submittedName>
        <fullName evidence="2">VOC family protein</fullName>
    </submittedName>
</protein>
<dbReference type="Gene3D" id="3.30.720.120">
    <property type="match status" value="1"/>
</dbReference>
<dbReference type="PANTHER" id="PTHR34109:SF1">
    <property type="entry name" value="VOC DOMAIN-CONTAINING PROTEIN"/>
    <property type="match status" value="1"/>
</dbReference>
<dbReference type="EMBL" id="DXBY01000078">
    <property type="protein sequence ID" value="HIZ35098.1"/>
    <property type="molecule type" value="Genomic_DNA"/>
</dbReference>
<dbReference type="Pfam" id="PF00903">
    <property type="entry name" value="Glyoxalase"/>
    <property type="match status" value="1"/>
</dbReference>
<dbReference type="InterPro" id="IPR037523">
    <property type="entry name" value="VOC_core"/>
</dbReference>
<evidence type="ECO:0000313" key="3">
    <source>
        <dbReference type="Proteomes" id="UP000824037"/>
    </source>
</evidence>
<dbReference type="SUPFAM" id="SSF54593">
    <property type="entry name" value="Glyoxalase/Bleomycin resistance protein/Dihydroxybiphenyl dioxygenase"/>
    <property type="match status" value="1"/>
</dbReference>
<name>A0A9D2EC87_9MICO</name>
<dbReference type="AlphaFoldDB" id="A0A9D2EC87"/>
<feature type="domain" description="VOC" evidence="1">
    <location>
        <begin position="7"/>
        <end position="126"/>
    </location>
</feature>